<evidence type="ECO:0000256" key="7">
    <source>
        <dbReference type="ARBA" id="ARBA00022840"/>
    </source>
</evidence>
<name>A0A814IZE1_9BILA</name>
<dbReference type="AlphaFoldDB" id="A0A814IZE1"/>
<comment type="pathway">
    <text evidence="1 10">Sulfur metabolism; glutathione biosynthesis; glutathione from L-cysteine and L-glutamate: step 1/2.</text>
</comment>
<dbReference type="GO" id="GO:0017109">
    <property type="term" value="C:glutamate-cysteine ligase complex"/>
    <property type="evidence" value="ECO:0007669"/>
    <property type="project" value="TreeGrafter"/>
</dbReference>
<evidence type="ECO:0000256" key="9">
    <source>
        <dbReference type="ARBA" id="ARBA00032122"/>
    </source>
</evidence>
<keyword evidence="6 10" id="KW-0547">Nucleotide-binding</keyword>
<evidence type="ECO:0000313" key="12">
    <source>
        <dbReference type="Proteomes" id="UP000663879"/>
    </source>
</evidence>
<dbReference type="GO" id="GO:0006750">
    <property type="term" value="P:glutathione biosynthetic process"/>
    <property type="evidence" value="ECO:0007669"/>
    <property type="project" value="UniProtKB-UniRule"/>
</dbReference>
<dbReference type="EMBL" id="CAJNOC010004714">
    <property type="protein sequence ID" value="CAF1031227.1"/>
    <property type="molecule type" value="Genomic_DNA"/>
</dbReference>
<protein>
    <recommendedName>
        <fullName evidence="3 10">Glutamate--cysteine ligase</fullName>
        <ecNumber evidence="3 10">6.3.2.2</ecNumber>
    </recommendedName>
    <alternativeName>
        <fullName evidence="9 10">Gamma-ECS</fullName>
    </alternativeName>
    <alternativeName>
        <fullName evidence="8 10">Gamma-glutamylcysteine synthetase</fullName>
    </alternativeName>
</protein>
<evidence type="ECO:0000256" key="5">
    <source>
        <dbReference type="ARBA" id="ARBA00022684"/>
    </source>
</evidence>
<dbReference type="SUPFAM" id="SSF55931">
    <property type="entry name" value="Glutamine synthetase/guanido kinase"/>
    <property type="match status" value="1"/>
</dbReference>
<evidence type="ECO:0000256" key="2">
    <source>
        <dbReference type="ARBA" id="ARBA00008100"/>
    </source>
</evidence>
<comment type="catalytic activity">
    <reaction evidence="10">
        <text>L-cysteine + L-glutamate + ATP = gamma-L-glutamyl-L-cysteine + ADP + phosphate + H(+)</text>
        <dbReference type="Rhea" id="RHEA:13285"/>
        <dbReference type="ChEBI" id="CHEBI:15378"/>
        <dbReference type="ChEBI" id="CHEBI:29985"/>
        <dbReference type="ChEBI" id="CHEBI:30616"/>
        <dbReference type="ChEBI" id="CHEBI:35235"/>
        <dbReference type="ChEBI" id="CHEBI:43474"/>
        <dbReference type="ChEBI" id="CHEBI:58173"/>
        <dbReference type="ChEBI" id="CHEBI:456216"/>
        <dbReference type="EC" id="6.3.2.2"/>
    </reaction>
</comment>
<dbReference type="EC" id="6.3.2.2" evidence="3 10"/>
<comment type="caution">
    <text evidence="11">The sequence shown here is derived from an EMBL/GenBank/DDBJ whole genome shotgun (WGS) entry which is preliminary data.</text>
</comment>
<evidence type="ECO:0000313" key="11">
    <source>
        <dbReference type="EMBL" id="CAF1031227.1"/>
    </source>
</evidence>
<keyword evidence="4 10" id="KW-0436">Ligase</keyword>
<evidence type="ECO:0000256" key="10">
    <source>
        <dbReference type="RuleBase" id="RU367135"/>
    </source>
</evidence>
<evidence type="ECO:0000256" key="1">
    <source>
        <dbReference type="ARBA" id="ARBA00005006"/>
    </source>
</evidence>
<dbReference type="Proteomes" id="UP000663879">
    <property type="component" value="Unassembled WGS sequence"/>
</dbReference>
<gene>
    <name evidence="11" type="ORF">OXX778_LOCUS17874</name>
</gene>
<keyword evidence="12" id="KW-1185">Reference proteome</keyword>
<dbReference type="InterPro" id="IPR004308">
    <property type="entry name" value="GCS"/>
</dbReference>
<evidence type="ECO:0000256" key="4">
    <source>
        <dbReference type="ARBA" id="ARBA00022598"/>
    </source>
</evidence>
<sequence>MGLLSVGTPLDWNETKKHSNKIRKDGIDQFVRIYKKFKNAKHFPFKWGDEIEYSLIRFDHENKKVQLLLKAEELLEKLKCSNETNNLNVTFHPEYTSYMIESTPKEPFSHDLNVFKNLEENMELRRKTIEDHLEKNEHCILITSFPLLGCNKFTYPSYSPTPDSGITRSLFFPDQAIFDGHPRFRTLSNNIRERRNKNVKIYVPIFKDKNTTSPFIEELSQFEDFKSDNLTREDHVYLGKTFFIFLRTSFFWT</sequence>
<evidence type="ECO:0000256" key="6">
    <source>
        <dbReference type="ARBA" id="ARBA00022741"/>
    </source>
</evidence>
<dbReference type="PANTHER" id="PTHR11164">
    <property type="entry name" value="GLUTAMATE CYSTEINE LIGASE"/>
    <property type="match status" value="1"/>
</dbReference>
<dbReference type="PANTHER" id="PTHR11164:SF0">
    <property type="entry name" value="GLUTAMATE--CYSTEINE LIGASE CATALYTIC SUBUNIT"/>
    <property type="match status" value="1"/>
</dbReference>
<keyword evidence="5 10" id="KW-0317">Glutathione biosynthesis</keyword>
<dbReference type="UniPathway" id="UPA00142">
    <property type="reaction ID" value="UER00209"/>
</dbReference>
<dbReference type="GO" id="GO:0005524">
    <property type="term" value="F:ATP binding"/>
    <property type="evidence" value="ECO:0007669"/>
    <property type="project" value="UniProtKB-UniRule"/>
</dbReference>
<dbReference type="InterPro" id="IPR014746">
    <property type="entry name" value="Gln_synth/guanido_kin_cat_dom"/>
</dbReference>
<dbReference type="Gene3D" id="3.30.590.50">
    <property type="match status" value="1"/>
</dbReference>
<dbReference type="GO" id="GO:0004357">
    <property type="term" value="F:glutamate-cysteine ligase activity"/>
    <property type="evidence" value="ECO:0007669"/>
    <property type="project" value="UniProtKB-UniRule"/>
</dbReference>
<reference evidence="11" key="1">
    <citation type="submission" date="2021-02" db="EMBL/GenBank/DDBJ databases">
        <authorList>
            <person name="Nowell W R."/>
        </authorList>
    </citation>
    <scope>NUCLEOTIDE SEQUENCE</scope>
    <source>
        <strain evidence="11">Ploen Becks lab</strain>
    </source>
</reference>
<evidence type="ECO:0000256" key="8">
    <source>
        <dbReference type="ARBA" id="ARBA00030585"/>
    </source>
</evidence>
<keyword evidence="7 10" id="KW-0067">ATP-binding</keyword>
<dbReference type="OrthoDB" id="7939818at2759"/>
<evidence type="ECO:0000256" key="3">
    <source>
        <dbReference type="ARBA" id="ARBA00012220"/>
    </source>
</evidence>
<comment type="similarity">
    <text evidence="2 10">Belongs to the glutamate--cysteine ligase type 3 family.</text>
</comment>
<proteinExistence type="inferred from homology"/>
<organism evidence="11 12">
    <name type="scientific">Brachionus calyciflorus</name>
    <dbReference type="NCBI Taxonomy" id="104777"/>
    <lineage>
        <taxon>Eukaryota</taxon>
        <taxon>Metazoa</taxon>
        <taxon>Spiralia</taxon>
        <taxon>Gnathifera</taxon>
        <taxon>Rotifera</taxon>
        <taxon>Eurotatoria</taxon>
        <taxon>Monogononta</taxon>
        <taxon>Pseudotrocha</taxon>
        <taxon>Ploima</taxon>
        <taxon>Brachionidae</taxon>
        <taxon>Brachionus</taxon>
    </lineage>
</organism>
<accession>A0A814IZE1</accession>